<evidence type="ECO:0000313" key="1">
    <source>
        <dbReference type="EMBL" id="EXJ93128.1"/>
    </source>
</evidence>
<name>W9YKN9_9EURO</name>
<organism evidence="1 2">
    <name type="scientific">Capronia epimyces CBS 606.96</name>
    <dbReference type="NCBI Taxonomy" id="1182542"/>
    <lineage>
        <taxon>Eukaryota</taxon>
        <taxon>Fungi</taxon>
        <taxon>Dikarya</taxon>
        <taxon>Ascomycota</taxon>
        <taxon>Pezizomycotina</taxon>
        <taxon>Eurotiomycetes</taxon>
        <taxon>Chaetothyriomycetidae</taxon>
        <taxon>Chaetothyriales</taxon>
        <taxon>Herpotrichiellaceae</taxon>
        <taxon>Capronia</taxon>
    </lineage>
</organism>
<protein>
    <submittedName>
        <fullName evidence="1">Uncharacterized protein</fullName>
    </submittedName>
</protein>
<keyword evidence="2" id="KW-1185">Reference proteome</keyword>
<reference evidence="1 2" key="1">
    <citation type="submission" date="2013-03" db="EMBL/GenBank/DDBJ databases">
        <title>The Genome Sequence of Capronia epimyces CBS 606.96.</title>
        <authorList>
            <consortium name="The Broad Institute Genomics Platform"/>
            <person name="Cuomo C."/>
            <person name="de Hoog S."/>
            <person name="Gorbushina A."/>
            <person name="Walker B."/>
            <person name="Young S.K."/>
            <person name="Zeng Q."/>
            <person name="Gargeya S."/>
            <person name="Fitzgerald M."/>
            <person name="Haas B."/>
            <person name="Abouelleil A."/>
            <person name="Allen A.W."/>
            <person name="Alvarado L."/>
            <person name="Arachchi H.M."/>
            <person name="Berlin A.M."/>
            <person name="Chapman S.B."/>
            <person name="Gainer-Dewar J."/>
            <person name="Goldberg J."/>
            <person name="Griggs A."/>
            <person name="Gujja S."/>
            <person name="Hansen M."/>
            <person name="Howarth C."/>
            <person name="Imamovic A."/>
            <person name="Ireland A."/>
            <person name="Larimer J."/>
            <person name="McCowan C."/>
            <person name="Murphy C."/>
            <person name="Pearson M."/>
            <person name="Poon T.W."/>
            <person name="Priest M."/>
            <person name="Roberts A."/>
            <person name="Saif S."/>
            <person name="Shea T."/>
            <person name="Sisk P."/>
            <person name="Sykes S."/>
            <person name="Wortman J."/>
            <person name="Nusbaum C."/>
            <person name="Birren B."/>
        </authorList>
    </citation>
    <scope>NUCLEOTIDE SEQUENCE [LARGE SCALE GENOMIC DNA]</scope>
    <source>
        <strain evidence="1 2">CBS 606.96</strain>
    </source>
</reference>
<dbReference type="GeneID" id="19165818"/>
<dbReference type="EMBL" id="AMGY01000001">
    <property type="protein sequence ID" value="EXJ93128.1"/>
    <property type="molecule type" value="Genomic_DNA"/>
</dbReference>
<proteinExistence type="predicted"/>
<accession>W9YKN9</accession>
<sequence>MQPPPLEGFDIHPLWRIEAFRLSKYSDLLPLPILDQSQYDLPAALYQRMEPALKLATLFLRLVLPDLAKVRYGAVTTHVFGSQLERTLTDFWRETDHKLRSFEGELARMCRYYRITVVGTGERDCPQGHIETAITGCIGNDSNWPTSTSVIVQSAITIEWLRYLADDNWHTLDAAEKYSRYVIMATTLVHELGHAVWCHRMLPCVKDEYHRAGTVTADRPEPRFVSQDGFVEIGYAIELQLFGGLLAFPHLGTPTAAETRSRQMHDRLLLTMIDVDGRAAAVHQLTTNTIFALFRPETWFQSRPGEFPNLRLKLGPDIRRPGRHMSTVLSDPPVQDLRVPIIRVPRPGQLKPAITEFNELFG</sequence>
<evidence type="ECO:0000313" key="2">
    <source>
        <dbReference type="Proteomes" id="UP000019478"/>
    </source>
</evidence>
<dbReference type="Proteomes" id="UP000019478">
    <property type="component" value="Unassembled WGS sequence"/>
</dbReference>
<dbReference type="HOGENOM" id="CLU_061211_0_0_1"/>
<comment type="caution">
    <text evidence="1">The sequence shown here is derived from an EMBL/GenBank/DDBJ whole genome shotgun (WGS) entry which is preliminary data.</text>
</comment>
<gene>
    <name evidence="1" type="ORF">A1O3_01685</name>
</gene>
<dbReference type="OrthoDB" id="10254945at2759"/>
<dbReference type="AlphaFoldDB" id="W9YKN9"/>
<dbReference type="RefSeq" id="XP_007730018.1">
    <property type="nucleotide sequence ID" value="XM_007731828.1"/>
</dbReference>